<evidence type="ECO:0000256" key="4">
    <source>
        <dbReference type="SAM" id="Phobius"/>
    </source>
</evidence>
<evidence type="ECO:0000256" key="1">
    <source>
        <dbReference type="ARBA" id="ARBA00023157"/>
    </source>
</evidence>
<sequence>MEMRCNNYNRTGVMGIAYMFALVLVAVRVVEAQEHYVVGGDRGWETSNFVHNNYLSNSSPRIFRVGDVIWFTYSAAQDNIVEVGSLEEYESCDLTNPIRMYTDGLNKISLEGEGIRYFTSGNIENCRNGLKLPVNVQPRDSKPAQSTSMDGGIAPTPALAASPYSGGGGEYWPTYAESPLGSGDSPKPSQSPYENGLGSRFPFNVLAGEEKWVKRGSVEAAHGPTSQSAPINLSGLFSVLGIGLILYAIVY</sequence>
<dbReference type="Proteomes" id="UP001152523">
    <property type="component" value="Unassembled WGS sequence"/>
</dbReference>
<proteinExistence type="predicted"/>
<keyword evidence="4" id="KW-1133">Transmembrane helix</keyword>
<dbReference type="EMBL" id="CAMAPF010000132">
    <property type="protein sequence ID" value="CAH9105796.1"/>
    <property type="molecule type" value="Genomic_DNA"/>
</dbReference>
<keyword evidence="2" id="KW-0325">Glycoprotein</keyword>
<organism evidence="7 8">
    <name type="scientific">Cuscuta epithymum</name>
    <dbReference type="NCBI Taxonomy" id="186058"/>
    <lineage>
        <taxon>Eukaryota</taxon>
        <taxon>Viridiplantae</taxon>
        <taxon>Streptophyta</taxon>
        <taxon>Embryophyta</taxon>
        <taxon>Tracheophyta</taxon>
        <taxon>Spermatophyta</taxon>
        <taxon>Magnoliopsida</taxon>
        <taxon>eudicotyledons</taxon>
        <taxon>Gunneridae</taxon>
        <taxon>Pentapetalae</taxon>
        <taxon>asterids</taxon>
        <taxon>lamiids</taxon>
        <taxon>Solanales</taxon>
        <taxon>Convolvulaceae</taxon>
        <taxon>Cuscuteae</taxon>
        <taxon>Cuscuta</taxon>
        <taxon>Cuscuta subgen. Cuscuta</taxon>
    </lineage>
</organism>
<dbReference type="SUPFAM" id="SSF49503">
    <property type="entry name" value="Cupredoxins"/>
    <property type="match status" value="1"/>
</dbReference>
<evidence type="ECO:0000259" key="6">
    <source>
        <dbReference type="PROSITE" id="PS51485"/>
    </source>
</evidence>
<evidence type="ECO:0000256" key="2">
    <source>
        <dbReference type="ARBA" id="ARBA00023180"/>
    </source>
</evidence>
<comment type="caution">
    <text evidence="7">The sequence shown here is derived from an EMBL/GenBank/DDBJ whole genome shotgun (WGS) entry which is preliminary data.</text>
</comment>
<dbReference type="CDD" id="cd04216">
    <property type="entry name" value="Phytocyanin"/>
    <property type="match status" value="1"/>
</dbReference>
<dbReference type="PANTHER" id="PTHR33021">
    <property type="entry name" value="BLUE COPPER PROTEIN"/>
    <property type="match status" value="1"/>
</dbReference>
<dbReference type="GO" id="GO:0009055">
    <property type="term" value="F:electron transfer activity"/>
    <property type="evidence" value="ECO:0007669"/>
    <property type="project" value="InterPro"/>
</dbReference>
<gene>
    <name evidence="7" type="ORF">CEPIT_LOCUS17341</name>
</gene>
<name>A0AAV0DUC4_9ASTE</name>
<keyword evidence="1" id="KW-1015">Disulfide bond</keyword>
<feature type="signal peptide" evidence="5">
    <location>
        <begin position="1"/>
        <end position="32"/>
    </location>
</feature>
<keyword evidence="4" id="KW-0812">Transmembrane</keyword>
<feature type="chain" id="PRO_5043919879" description="Phytocyanin domain-containing protein" evidence="5">
    <location>
        <begin position="33"/>
        <end position="251"/>
    </location>
</feature>
<keyword evidence="4" id="KW-0472">Membrane</keyword>
<dbReference type="PROSITE" id="PS51485">
    <property type="entry name" value="PHYTOCYANIN"/>
    <property type="match status" value="1"/>
</dbReference>
<dbReference type="PANTHER" id="PTHR33021:SF31">
    <property type="entry name" value="OS02G0720100 PROTEIN"/>
    <property type="match status" value="1"/>
</dbReference>
<dbReference type="FunFam" id="2.60.40.420:FF:000034">
    <property type="entry name" value="Cupredoxin superfamily protein"/>
    <property type="match status" value="1"/>
</dbReference>
<feature type="region of interest" description="Disordered" evidence="3">
    <location>
        <begin position="175"/>
        <end position="194"/>
    </location>
</feature>
<keyword evidence="8" id="KW-1185">Reference proteome</keyword>
<dbReference type="InterPro" id="IPR003245">
    <property type="entry name" value="Phytocyanin_dom"/>
</dbReference>
<dbReference type="InterPro" id="IPR039391">
    <property type="entry name" value="Phytocyanin-like"/>
</dbReference>
<reference evidence="7" key="1">
    <citation type="submission" date="2022-07" db="EMBL/GenBank/DDBJ databases">
        <authorList>
            <person name="Macas J."/>
            <person name="Novak P."/>
            <person name="Neumann P."/>
        </authorList>
    </citation>
    <scope>NUCLEOTIDE SEQUENCE</scope>
</reference>
<dbReference type="AlphaFoldDB" id="A0AAV0DUC4"/>
<dbReference type="Pfam" id="PF02298">
    <property type="entry name" value="Cu_bind_like"/>
    <property type="match status" value="1"/>
</dbReference>
<evidence type="ECO:0000256" key="3">
    <source>
        <dbReference type="SAM" id="MobiDB-lite"/>
    </source>
</evidence>
<feature type="domain" description="Phytocyanin" evidence="6">
    <location>
        <begin position="34"/>
        <end position="138"/>
    </location>
</feature>
<evidence type="ECO:0000313" key="8">
    <source>
        <dbReference type="Proteomes" id="UP001152523"/>
    </source>
</evidence>
<dbReference type="InterPro" id="IPR008972">
    <property type="entry name" value="Cupredoxin"/>
</dbReference>
<evidence type="ECO:0000313" key="7">
    <source>
        <dbReference type="EMBL" id="CAH9105796.1"/>
    </source>
</evidence>
<dbReference type="GO" id="GO:0005886">
    <property type="term" value="C:plasma membrane"/>
    <property type="evidence" value="ECO:0007669"/>
    <property type="project" value="TreeGrafter"/>
</dbReference>
<dbReference type="Gene3D" id="2.60.40.420">
    <property type="entry name" value="Cupredoxins - blue copper proteins"/>
    <property type="match status" value="1"/>
</dbReference>
<feature type="transmembrane region" description="Helical" evidence="4">
    <location>
        <begin position="231"/>
        <end position="250"/>
    </location>
</feature>
<accession>A0AAV0DUC4</accession>
<keyword evidence="5" id="KW-0732">Signal</keyword>
<protein>
    <recommendedName>
        <fullName evidence="6">Phytocyanin domain-containing protein</fullName>
    </recommendedName>
</protein>
<evidence type="ECO:0000256" key="5">
    <source>
        <dbReference type="SAM" id="SignalP"/>
    </source>
</evidence>